<dbReference type="OrthoDB" id="9772295at2"/>
<dbReference type="EMBL" id="QUZK01000046">
    <property type="protein sequence ID" value="RFF29432.1"/>
    <property type="molecule type" value="Genomic_DNA"/>
</dbReference>
<dbReference type="Pfam" id="PF08811">
    <property type="entry name" value="DUF1800"/>
    <property type="match status" value="1"/>
</dbReference>
<comment type="caution">
    <text evidence="1">The sequence shown here is derived from an EMBL/GenBank/DDBJ whole genome shotgun (WGS) entry which is preliminary data.</text>
</comment>
<dbReference type="RefSeq" id="WP_116651458.1">
    <property type="nucleotide sequence ID" value="NZ_QUZK01000046.1"/>
</dbReference>
<accession>A0A3E1K5X9</accession>
<organism evidence="1 2">
    <name type="scientific">Wenzhouxiangella sediminis</name>
    <dbReference type="NCBI Taxonomy" id="1792836"/>
    <lineage>
        <taxon>Bacteria</taxon>
        <taxon>Pseudomonadati</taxon>
        <taxon>Pseudomonadota</taxon>
        <taxon>Gammaproteobacteria</taxon>
        <taxon>Chromatiales</taxon>
        <taxon>Wenzhouxiangellaceae</taxon>
        <taxon>Wenzhouxiangella</taxon>
    </lineage>
</organism>
<name>A0A3E1K5X9_9GAMM</name>
<gene>
    <name evidence="1" type="ORF">DZC52_12350</name>
</gene>
<keyword evidence="2" id="KW-1185">Reference proteome</keyword>
<sequence>MDSNAGGTMRDAVQGSGDRIFSDRFEDGSSAASDFALRVLERATYGARPGDLEHFLSLGSNDQQRLGAWLDEQLDWQALDDSELEQRLAAAGYLTLGKSITELWADHVQGDGDRYLPVAETEAARILRAVYSRRQVYEVMTEFWHDHFSVAGWDFSIAPVFVQYDRDVIRPHALGNFREMLEAVARSTAMLIYLDNKDNRAGGYNENWARELMELHTLGSDAYYPGAAHGEIPIGDDDLAIGYSDADVYDVARCFTGWTIRNGHWEFPDTPDYDNGDFLFFINWHEGGNKYVLGNFIFGPTDQMEAELAMDYLCMHRQTARHLCEKICRRLIDDEPPRSLVDSAAQVWHDNWQADDQIAQVVRHILSSEDFVAGTGAKVRRPFELMCAAFRKTAAEIEPQPIGGWDPWGDLLYRFRQTGHGCFRWPSPDGYPDTADRWTSASVMGQTWRLLSRMVELRDDSDQFLLRIQQETVAGLPDPAQRSAEGLVDFWLQRLVGRPVASGRRSELIDFMRQNAAAGTPLDITSGLPHGKWKSGNLSAHYTPSRLRAAVALIMMLPEFYQR</sequence>
<protein>
    <submittedName>
        <fullName evidence="1">DUF1800 domain-containing protein</fullName>
    </submittedName>
</protein>
<dbReference type="Proteomes" id="UP000260351">
    <property type="component" value="Unassembled WGS sequence"/>
</dbReference>
<evidence type="ECO:0000313" key="2">
    <source>
        <dbReference type="Proteomes" id="UP000260351"/>
    </source>
</evidence>
<evidence type="ECO:0000313" key="1">
    <source>
        <dbReference type="EMBL" id="RFF29432.1"/>
    </source>
</evidence>
<dbReference type="AlphaFoldDB" id="A0A3E1K5X9"/>
<reference evidence="1 2" key="1">
    <citation type="submission" date="2018-08" db="EMBL/GenBank/DDBJ databases">
        <title>Wenzhouxiangella salilacus sp. nov., a novel bacterium isolated from a saline lake in Xinjiang Province, China.</title>
        <authorList>
            <person name="Han S."/>
        </authorList>
    </citation>
    <scope>NUCLEOTIDE SEQUENCE [LARGE SCALE GENOMIC DNA]</scope>
    <source>
        <strain evidence="1 2">XDB06</strain>
    </source>
</reference>
<dbReference type="InterPro" id="IPR014917">
    <property type="entry name" value="DUF1800"/>
</dbReference>
<proteinExistence type="predicted"/>